<protein>
    <recommendedName>
        <fullName evidence="4">Extracellular membrane protein CFEM domain-containing protein</fullName>
    </recommendedName>
</protein>
<sequence length="93" mass="9885">MKTPILLLLASTLSAASPAPASLEKRSCARSNAPAARTVCELWLAPGTNEARKCERLVQEIAALNCLCPNTANVVYDVPSDHAWCLDTKSCGD</sequence>
<keyword evidence="1" id="KW-0732">Signal</keyword>
<gene>
    <name evidence="2" type="ORF">FN846DRAFT_935063</name>
</gene>
<comment type="caution">
    <text evidence="2">The sequence shown here is derived from an EMBL/GenBank/DDBJ whole genome shotgun (WGS) entry which is preliminary data.</text>
</comment>
<dbReference type="OrthoDB" id="5397244at2759"/>
<organism evidence="2 3">
    <name type="scientific">Sphaerosporella brunnea</name>
    <dbReference type="NCBI Taxonomy" id="1250544"/>
    <lineage>
        <taxon>Eukaryota</taxon>
        <taxon>Fungi</taxon>
        <taxon>Dikarya</taxon>
        <taxon>Ascomycota</taxon>
        <taxon>Pezizomycotina</taxon>
        <taxon>Pezizomycetes</taxon>
        <taxon>Pezizales</taxon>
        <taxon>Pyronemataceae</taxon>
        <taxon>Sphaerosporella</taxon>
    </lineage>
</organism>
<keyword evidence="3" id="KW-1185">Reference proteome</keyword>
<evidence type="ECO:0000313" key="2">
    <source>
        <dbReference type="EMBL" id="KAA8911645.1"/>
    </source>
</evidence>
<dbReference type="EMBL" id="VXIS01000033">
    <property type="protein sequence ID" value="KAA8911645.1"/>
    <property type="molecule type" value="Genomic_DNA"/>
</dbReference>
<name>A0A5J5F5F7_9PEZI</name>
<evidence type="ECO:0000256" key="1">
    <source>
        <dbReference type="SAM" id="SignalP"/>
    </source>
</evidence>
<dbReference type="InParanoid" id="A0A5J5F5F7"/>
<feature type="chain" id="PRO_5023855473" description="Extracellular membrane protein CFEM domain-containing protein" evidence="1">
    <location>
        <begin position="19"/>
        <end position="93"/>
    </location>
</feature>
<accession>A0A5J5F5F7</accession>
<proteinExistence type="predicted"/>
<evidence type="ECO:0008006" key="4">
    <source>
        <dbReference type="Google" id="ProtNLM"/>
    </source>
</evidence>
<dbReference type="Proteomes" id="UP000326924">
    <property type="component" value="Unassembled WGS sequence"/>
</dbReference>
<reference evidence="2 3" key="1">
    <citation type="submission" date="2019-09" db="EMBL/GenBank/DDBJ databases">
        <title>Draft genome of the ectomycorrhizal ascomycete Sphaerosporella brunnea.</title>
        <authorList>
            <consortium name="DOE Joint Genome Institute"/>
            <person name="Benucci G.M."/>
            <person name="Marozzi G."/>
            <person name="Antonielli L."/>
            <person name="Sanchez S."/>
            <person name="Marco P."/>
            <person name="Wang X."/>
            <person name="Falini L.B."/>
            <person name="Barry K."/>
            <person name="Haridas S."/>
            <person name="Lipzen A."/>
            <person name="Labutti K."/>
            <person name="Grigoriev I.V."/>
            <person name="Murat C."/>
            <person name="Martin F."/>
            <person name="Albertini E."/>
            <person name="Donnini D."/>
            <person name="Bonito G."/>
        </authorList>
    </citation>
    <scope>NUCLEOTIDE SEQUENCE [LARGE SCALE GENOMIC DNA]</scope>
    <source>
        <strain evidence="2 3">Sb_GMNB300</strain>
    </source>
</reference>
<evidence type="ECO:0000313" key="3">
    <source>
        <dbReference type="Proteomes" id="UP000326924"/>
    </source>
</evidence>
<dbReference type="AlphaFoldDB" id="A0A5J5F5F7"/>
<feature type="signal peptide" evidence="1">
    <location>
        <begin position="1"/>
        <end position="18"/>
    </location>
</feature>